<evidence type="ECO:0008006" key="10">
    <source>
        <dbReference type="Google" id="ProtNLM"/>
    </source>
</evidence>
<protein>
    <recommendedName>
        <fullName evidence="10">RagB/SusD domain-containing protein</fullName>
    </recommendedName>
</protein>
<reference evidence="8 9" key="1">
    <citation type="submission" date="2014-01" db="EMBL/GenBank/DDBJ databases">
        <title>Complete genome sequence of ionizing-radiation resistance bacterium Hymenobacter swuensis DY53.</title>
        <authorList>
            <person name="Jung J.-H."/>
            <person name="Jeong S.-W."/>
            <person name="Joe M.-H."/>
            <person name="Cho y.-j."/>
            <person name="Kim M.-K."/>
            <person name="Lim S.-Y."/>
        </authorList>
    </citation>
    <scope>NUCLEOTIDE SEQUENCE [LARGE SCALE GENOMIC DNA]</scope>
    <source>
        <strain evidence="8 9">DY53</strain>
    </source>
</reference>
<dbReference type="EMBL" id="CP007145">
    <property type="protein sequence ID" value="AHJ96192.1"/>
    <property type="molecule type" value="Genomic_DNA"/>
</dbReference>
<keyword evidence="4" id="KW-0472">Membrane</keyword>
<dbReference type="AlphaFoldDB" id="W8EWM9"/>
<dbReference type="KEGG" id="hsw:Hsw_0597"/>
<dbReference type="Gene3D" id="1.25.40.390">
    <property type="match status" value="1"/>
</dbReference>
<comment type="similarity">
    <text evidence="2">Belongs to the SusD family.</text>
</comment>
<evidence type="ECO:0000313" key="8">
    <source>
        <dbReference type="EMBL" id="AHJ96192.1"/>
    </source>
</evidence>
<evidence type="ECO:0000256" key="4">
    <source>
        <dbReference type="ARBA" id="ARBA00023136"/>
    </source>
</evidence>
<keyword evidence="5" id="KW-0998">Cell outer membrane</keyword>
<comment type="subcellular location">
    <subcellularLocation>
        <location evidence="1">Cell outer membrane</location>
    </subcellularLocation>
</comment>
<evidence type="ECO:0000256" key="5">
    <source>
        <dbReference type="ARBA" id="ARBA00023237"/>
    </source>
</evidence>
<name>W8EWM9_9BACT</name>
<dbReference type="InterPro" id="IPR033985">
    <property type="entry name" value="SusD-like_N"/>
</dbReference>
<dbReference type="GO" id="GO:0009279">
    <property type="term" value="C:cell outer membrane"/>
    <property type="evidence" value="ECO:0007669"/>
    <property type="project" value="UniProtKB-SubCell"/>
</dbReference>
<evidence type="ECO:0000313" key="9">
    <source>
        <dbReference type="Proteomes" id="UP000019423"/>
    </source>
</evidence>
<dbReference type="eggNOG" id="COG3193">
    <property type="taxonomic scope" value="Bacteria"/>
</dbReference>
<evidence type="ECO:0000259" key="7">
    <source>
        <dbReference type="Pfam" id="PF14322"/>
    </source>
</evidence>
<evidence type="ECO:0000256" key="3">
    <source>
        <dbReference type="ARBA" id="ARBA00022729"/>
    </source>
</evidence>
<accession>W8EWM9</accession>
<dbReference type="Pfam" id="PF07980">
    <property type="entry name" value="SusD_RagB"/>
    <property type="match status" value="1"/>
</dbReference>
<feature type="domain" description="RagB/SusD" evidence="6">
    <location>
        <begin position="308"/>
        <end position="446"/>
    </location>
</feature>
<keyword evidence="3" id="KW-0732">Signal</keyword>
<keyword evidence="9" id="KW-1185">Reference proteome</keyword>
<dbReference type="SUPFAM" id="SSF48452">
    <property type="entry name" value="TPR-like"/>
    <property type="match status" value="1"/>
</dbReference>
<dbReference type="PATRIC" id="fig|1227739.3.peg.855"/>
<feature type="domain" description="SusD-like N-terminal" evidence="7">
    <location>
        <begin position="20"/>
        <end position="196"/>
    </location>
</feature>
<sequence>MNNMYDYMKAGAFLGGRYQVYGDIRANDFLHRNSNQVTGDGVWQHILTESSQNDVINMWGAGYAAINQINVFLAGMDANSAKFTAAPFPADYPATATTFVAEGRMLRALAYYSLLQYYARPYADGNGSRPGLPLRLQAETELGNNDLARSTVAQVYDQILTDLQFAETNLPLTNSAGNVFRAHRNTAIALKTRVLLSMGRYADVVTEAGKMVPTAAPFRAPTGVAHELNPSLAAVFAPAPAGTEMILAFPFTAQDPAGVQNQLAFYFLPNPQGGQEYNLNPEGVIASPNFKATDARLTTLLVRSGTPASPYLRKYTTGTQAAVPYTDAAPVIRYAEVLLNLSEGLARSQGVTNARALELLNAVRTRSGSDAYTAASFTGTFSIIDAILLERRLEFLGEGLRNNDDMRLLRTIAAKGTINAIPSTDPRYIWPIPSSELQTNTLITRN</sequence>
<evidence type="ECO:0000256" key="2">
    <source>
        <dbReference type="ARBA" id="ARBA00006275"/>
    </source>
</evidence>
<organism evidence="8 9">
    <name type="scientific">Hymenobacter swuensis DY53</name>
    <dbReference type="NCBI Taxonomy" id="1227739"/>
    <lineage>
        <taxon>Bacteria</taxon>
        <taxon>Pseudomonadati</taxon>
        <taxon>Bacteroidota</taxon>
        <taxon>Cytophagia</taxon>
        <taxon>Cytophagales</taxon>
        <taxon>Hymenobacteraceae</taxon>
        <taxon>Hymenobacter</taxon>
    </lineage>
</organism>
<evidence type="ECO:0000256" key="1">
    <source>
        <dbReference type="ARBA" id="ARBA00004442"/>
    </source>
</evidence>
<dbReference type="InterPro" id="IPR012944">
    <property type="entry name" value="SusD_RagB_dom"/>
</dbReference>
<dbReference type="Proteomes" id="UP000019423">
    <property type="component" value="Chromosome"/>
</dbReference>
<gene>
    <name evidence="8" type="ORF">Hsw_0597</name>
</gene>
<dbReference type="HOGENOM" id="CLU_015553_3_5_10"/>
<dbReference type="InterPro" id="IPR011990">
    <property type="entry name" value="TPR-like_helical_dom_sf"/>
</dbReference>
<proteinExistence type="inferred from homology"/>
<evidence type="ECO:0000259" key="6">
    <source>
        <dbReference type="Pfam" id="PF07980"/>
    </source>
</evidence>
<dbReference type="STRING" id="1227739.Hsw_0597"/>
<dbReference type="Pfam" id="PF14322">
    <property type="entry name" value="SusD-like_3"/>
    <property type="match status" value="1"/>
</dbReference>